<comment type="caution">
    <text evidence="13">The sequence shown here is derived from an EMBL/GenBank/DDBJ whole genome shotgun (WGS) entry which is preliminary data.</text>
</comment>
<evidence type="ECO:0000256" key="8">
    <source>
        <dbReference type="ARBA" id="ARBA00022833"/>
    </source>
</evidence>
<dbReference type="InterPro" id="IPR003137">
    <property type="entry name" value="PA_domain"/>
</dbReference>
<evidence type="ECO:0000313" key="14">
    <source>
        <dbReference type="Proteomes" id="UP000708208"/>
    </source>
</evidence>
<dbReference type="GO" id="GO:0005615">
    <property type="term" value="C:extracellular space"/>
    <property type="evidence" value="ECO:0007669"/>
    <property type="project" value="TreeGrafter"/>
</dbReference>
<dbReference type="AlphaFoldDB" id="A0A8J2KZH6"/>
<feature type="non-terminal residue" evidence="13">
    <location>
        <position position="134"/>
    </location>
</feature>
<dbReference type="PANTHER" id="PTHR12053">
    <property type="entry name" value="PROTEASE FAMILY M28 PLASMA GLUTAMATE CARBOXYPEPTIDASE-RELATED"/>
    <property type="match status" value="1"/>
</dbReference>
<keyword evidence="14" id="KW-1185">Reference proteome</keyword>
<keyword evidence="9" id="KW-0482">Metalloprotease</keyword>
<reference evidence="13" key="1">
    <citation type="submission" date="2021-06" db="EMBL/GenBank/DDBJ databases">
        <authorList>
            <person name="Hodson N. C."/>
            <person name="Mongue J. A."/>
            <person name="Jaron S. K."/>
        </authorList>
    </citation>
    <scope>NUCLEOTIDE SEQUENCE</scope>
</reference>
<evidence type="ECO:0000256" key="1">
    <source>
        <dbReference type="ARBA" id="ARBA00004613"/>
    </source>
</evidence>
<keyword evidence="10" id="KW-0865">Zymogen</keyword>
<dbReference type="Pfam" id="PF02225">
    <property type="entry name" value="PA"/>
    <property type="match status" value="1"/>
</dbReference>
<evidence type="ECO:0000256" key="2">
    <source>
        <dbReference type="ARBA" id="ARBA00010918"/>
    </source>
</evidence>
<feature type="non-terminal residue" evidence="13">
    <location>
        <position position="1"/>
    </location>
</feature>
<keyword evidence="5" id="KW-0479">Metal-binding</keyword>
<name>A0A8J2KZH6_9HEXA</name>
<gene>
    <name evidence="13" type="ORF">AFUS01_LOCUS33860</name>
</gene>
<organism evidence="13 14">
    <name type="scientific">Allacma fusca</name>
    <dbReference type="NCBI Taxonomy" id="39272"/>
    <lineage>
        <taxon>Eukaryota</taxon>
        <taxon>Metazoa</taxon>
        <taxon>Ecdysozoa</taxon>
        <taxon>Arthropoda</taxon>
        <taxon>Hexapoda</taxon>
        <taxon>Collembola</taxon>
        <taxon>Symphypleona</taxon>
        <taxon>Sminthuridae</taxon>
        <taxon>Allacma</taxon>
    </lineage>
</organism>
<dbReference type="GO" id="GO:0043171">
    <property type="term" value="P:peptide catabolic process"/>
    <property type="evidence" value="ECO:0007669"/>
    <property type="project" value="TreeGrafter"/>
</dbReference>
<evidence type="ECO:0000313" key="13">
    <source>
        <dbReference type="EMBL" id="CAG7823658.1"/>
    </source>
</evidence>
<dbReference type="FunFam" id="3.50.30.30:FF:000009">
    <property type="entry name" value="Carboxypeptidase Q"/>
    <property type="match status" value="1"/>
</dbReference>
<dbReference type="GO" id="GO:0070573">
    <property type="term" value="F:metallodipeptidase activity"/>
    <property type="evidence" value="ECO:0007669"/>
    <property type="project" value="InterPro"/>
</dbReference>
<dbReference type="Proteomes" id="UP000708208">
    <property type="component" value="Unassembled WGS sequence"/>
</dbReference>
<evidence type="ECO:0000256" key="6">
    <source>
        <dbReference type="ARBA" id="ARBA00022729"/>
    </source>
</evidence>
<evidence type="ECO:0000256" key="10">
    <source>
        <dbReference type="ARBA" id="ARBA00023145"/>
    </source>
</evidence>
<keyword evidence="8" id="KW-0862">Zinc</keyword>
<keyword evidence="6" id="KW-0732">Signal</keyword>
<dbReference type="OrthoDB" id="10013407at2759"/>
<dbReference type="GO" id="GO:0046872">
    <property type="term" value="F:metal ion binding"/>
    <property type="evidence" value="ECO:0007669"/>
    <property type="project" value="UniProtKB-KW"/>
</dbReference>
<evidence type="ECO:0000256" key="4">
    <source>
        <dbReference type="ARBA" id="ARBA00022670"/>
    </source>
</evidence>
<keyword evidence="7" id="KW-0378">Hydrolase</keyword>
<comment type="similarity">
    <text evidence="2">Belongs to the peptidase M28 family.</text>
</comment>
<keyword evidence="4" id="KW-0645">Protease</keyword>
<evidence type="ECO:0000256" key="3">
    <source>
        <dbReference type="ARBA" id="ARBA00022525"/>
    </source>
</evidence>
<evidence type="ECO:0000256" key="11">
    <source>
        <dbReference type="ARBA" id="ARBA00023180"/>
    </source>
</evidence>
<feature type="domain" description="PA" evidence="12">
    <location>
        <begin position="46"/>
        <end position="128"/>
    </location>
</feature>
<dbReference type="GO" id="GO:0006508">
    <property type="term" value="P:proteolysis"/>
    <property type="evidence" value="ECO:0007669"/>
    <property type="project" value="UniProtKB-KW"/>
</dbReference>
<dbReference type="InterPro" id="IPR039866">
    <property type="entry name" value="CPQ"/>
</dbReference>
<evidence type="ECO:0000256" key="5">
    <source>
        <dbReference type="ARBA" id="ARBA00022723"/>
    </source>
</evidence>
<keyword evidence="3" id="KW-0964">Secreted</keyword>
<evidence type="ECO:0000256" key="9">
    <source>
        <dbReference type="ARBA" id="ARBA00023049"/>
    </source>
</evidence>
<sequence>GEERAELLTPRRKVLALLGLVPSVGTPAEGIEADVLVVTSFADLTAKADQAKGKIIVFNQGWQGSYGSSVAYRSQGAIAAATAGGIATLISSVADFSLDTPHTGGMSYSPDVPQIPAACITVEDAQMLYRLQSN</sequence>
<proteinExistence type="inferred from homology"/>
<evidence type="ECO:0000259" key="12">
    <source>
        <dbReference type="Pfam" id="PF02225"/>
    </source>
</evidence>
<protein>
    <recommendedName>
        <fullName evidence="12">PA domain-containing protein</fullName>
    </recommendedName>
</protein>
<dbReference type="EMBL" id="CAJVCH010530189">
    <property type="protein sequence ID" value="CAG7823658.1"/>
    <property type="molecule type" value="Genomic_DNA"/>
</dbReference>
<comment type="subcellular location">
    <subcellularLocation>
        <location evidence="1">Secreted</location>
    </subcellularLocation>
</comment>
<dbReference type="PANTHER" id="PTHR12053:SF3">
    <property type="entry name" value="CARBOXYPEPTIDASE Q"/>
    <property type="match status" value="1"/>
</dbReference>
<accession>A0A8J2KZH6</accession>
<evidence type="ECO:0000256" key="7">
    <source>
        <dbReference type="ARBA" id="ARBA00022801"/>
    </source>
</evidence>
<keyword evidence="11" id="KW-0325">Glycoprotein</keyword>